<dbReference type="RefSeq" id="WP_347919604.1">
    <property type="nucleotide sequence ID" value="NZ_JBDXMX010000002.1"/>
</dbReference>
<protein>
    <recommendedName>
        <fullName evidence="8">Bile acid:sodium symporter family protein</fullName>
    </recommendedName>
</protein>
<dbReference type="Pfam" id="PF01758">
    <property type="entry name" value="SBF"/>
    <property type="match status" value="1"/>
</dbReference>
<comment type="subcellular location">
    <subcellularLocation>
        <location evidence="1">Membrane</location>
        <topology evidence="1">Multi-pass membrane protein</topology>
    </subcellularLocation>
</comment>
<dbReference type="Proteomes" id="UP001484097">
    <property type="component" value="Unassembled WGS sequence"/>
</dbReference>
<evidence type="ECO:0000256" key="3">
    <source>
        <dbReference type="ARBA" id="ARBA00022989"/>
    </source>
</evidence>
<sequence>MDLQAITDVVGAVSVPLFAVASMAAVGLGQTVRQFIAPLSSFRLLVSGTVANFLVAPGLALVLTALLPIPADARMGLMVLACAAGAPFALKLTRLAGGDMPTASALLAVMLVATTVFMPMALPLLLPGVEVSSGSIAAVLIPTMLLPLGAAITVRQLRPGLARRLQGPVQRLSFWSMLVMLANQFVADHRELAGLIGTGTVLAIVLFTLANLGAGWALGTAKPGVGAIVGISASQRNMGVATLVAVANFGDSSAVVTVVLAGFLALILLLPLTWLAGRVGTSWQANRLRHG</sequence>
<comment type="caution">
    <text evidence="6">The sequence shown here is derived from an EMBL/GenBank/DDBJ whole genome shotgun (WGS) entry which is preliminary data.</text>
</comment>
<name>A0ABV0IG83_9MICC</name>
<keyword evidence="7" id="KW-1185">Reference proteome</keyword>
<keyword evidence="3 5" id="KW-1133">Transmembrane helix</keyword>
<evidence type="ECO:0000313" key="7">
    <source>
        <dbReference type="Proteomes" id="UP001484097"/>
    </source>
</evidence>
<dbReference type="Gene3D" id="1.20.1530.20">
    <property type="match status" value="1"/>
</dbReference>
<accession>A0ABV0IG83</accession>
<reference evidence="6 7" key="1">
    <citation type="submission" date="2024-05" db="EMBL/GenBank/DDBJ databases">
        <authorList>
            <person name="Yi C."/>
        </authorList>
    </citation>
    <scope>NUCLEOTIDE SEQUENCE [LARGE SCALE GENOMIC DNA]</scope>
    <source>
        <strain evidence="6 7">XS13</strain>
    </source>
</reference>
<feature type="transmembrane region" description="Helical" evidence="5">
    <location>
        <begin position="253"/>
        <end position="277"/>
    </location>
</feature>
<evidence type="ECO:0000313" key="6">
    <source>
        <dbReference type="EMBL" id="MEO9247162.1"/>
    </source>
</evidence>
<feature type="transmembrane region" description="Helical" evidence="5">
    <location>
        <begin position="192"/>
        <end position="218"/>
    </location>
</feature>
<dbReference type="EMBL" id="JBDXMX010000002">
    <property type="protein sequence ID" value="MEO9247162.1"/>
    <property type="molecule type" value="Genomic_DNA"/>
</dbReference>
<proteinExistence type="predicted"/>
<keyword evidence="2 5" id="KW-0812">Transmembrane</keyword>
<dbReference type="InterPro" id="IPR038770">
    <property type="entry name" value="Na+/solute_symporter_sf"/>
</dbReference>
<evidence type="ECO:0008006" key="8">
    <source>
        <dbReference type="Google" id="ProtNLM"/>
    </source>
</evidence>
<feature type="transmembrane region" description="Helical" evidence="5">
    <location>
        <begin position="44"/>
        <end position="69"/>
    </location>
</feature>
<feature type="transmembrane region" description="Helical" evidence="5">
    <location>
        <begin position="105"/>
        <end position="124"/>
    </location>
</feature>
<feature type="transmembrane region" description="Helical" evidence="5">
    <location>
        <begin position="75"/>
        <end position="93"/>
    </location>
</feature>
<organism evidence="6 7">
    <name type="scientific">Citricoccus nitrophenolicus</name>
    <dbReference type="NCBI Taxonomy" id="863575"/>
    <lineage>
        <taxon>Bacteria</taxon>
        <taxon>Bacillati</taxon>
        <taxon>Actinomycetota</taxon>
        <taxon>Actinomycetes</taxon>
        <taxon>Micrococcales</taxon>
        <taxon>Micrococcaceae</taxon>
        <taxon>Citricoccus</taxon>
    </lineage>
</organism>
<dbReference type="InterPro" id="IPR002657">
    <property type="entry name" value="BilAc:Na_symport/Acr3"/>
</dbReference>
<evidence type="ECO:0000256" key="5">
    <source>
        <dbReference type="SAM" id="Phobius"/>
    </source>
</evidence>
<evidence type="ECO:0000256" key="2">
    <source>
        <dbReference type="ARBA" id="ARBA00022692"/>
    </source>
</evidence>
<evidence type="ECO:0000256" key="1">
    <source>
        <dbReference type="ARBA" id="ARBA00004141"/>
    </source>
</evidence>
<feature type="transmembrane region" description="Helical" evidence="5">
    <location>
        <begin position="12"/>
        <end position="32"/>
    </location>
</feature>
<feature type="transmembrane region" description="Helical" evidence="5">
    <location>
        <begin position="136"/>
        <end position="157"/>
    </location>
</feature>
<evidence type="ECO:0000256" key="4">
    <source>
        <dbReference type="ARBA" id="ARBA00023136"/>
    </source>
</evidence>
<keyword evidence="4 5" id="KW-0472">Membrane</keyword>
<gene>
    <name evidence="6" type="ORF">ABDK96_05670</name>
</gene>